<dbReference type="PROSITE" id="PS50005">
    <property type="entry name" value="TPR"/>
    <property type="match status" value="1"/>
</dbReference>
<gene>
    <name evidence="2" type="ORF">GX618_02710</name>
</gene>
<dbReference type="InterPro" id="IPR011990">
    <property type="entry name" value="TPR-like_helical_dom_sf"/>
</dbReference>
<dbReference type="AlphaFoldDB" id="A0A847ETQ0"/>
<reference evidence="2 3" key="1">
    <citation type="journal article" date="2020" name="Biotechnol. Biofuels">
        <title>New insights from the biogas microbiome by comprehensive genome-resolved metagenomics of nearly 1600 species originating from multiple anaerobic digesters.</title>
        <authorList>
            <person name="Campanaro S."/>
            <person name="Treu L."/>
            <person name="Rodriguez-R L.M."/>
            <person name="Kovalovszki A."/>
            <person name="Ziels R.M."/>
            <person name="Maus I."/>
            <person name="Zhu X."/>
            <person name="Kougias P.G."/>
            <person name="Basile A."/>
            <person name="Luo G."/>
            <person name="Schluter A."/>
            <person name="Konstantinidis K.T."/>
            <person name="Angelidaki I."/>
        </authorList>
    </citation>
    <scope>NUCLEOTIDE SEQUENCE [LARGE SCALE GENOMIC DNA]</scope>
    <source>
        <strain evidence="2">AS06rmzACSIP_421</strain>
    </source>
</reference>
<evidence type="ECO:0000313" key="2">
    <source>
        <dbReference type="EMBL" id="NLE31160.1"/>
    </source>
</evidence>
<dbReference type="SUPFAM" id="SSF48452">
    <property type="entry name" value="TPR-like"/>
    <property type="match status" value="1"/>
</dbReference>
<protein>
    <recommendedName>
        <fullName evidence="4">Tetratricopeptide repeat protein</fullName>
    </recommendedName>
</protein>
<organism evidence="2 3">
    <name type="scientific">Candidatus Dojkabacteria bacterium</name>
    <dbReference type="NCBI Taxonomy" id="2099670"/>
    <lineage>
        <taxon>Bacteria</taxon>
        <taxon>Candidatus Dojkabacteria</taxon>
    </lineage>
</organism>
<evidence type="ECO:0000256" key="1">
    <source>
        <dbReference type="PROSITE-ProRule" id="PRU00339"/>
    </source>
</evidence>
<sequence length="477" mass="55162">MNKSIKIFFLSFVLFFSAFFLSGCTSSEEELEQYSRIISDSDILIEGKQYTLAVEKLSEASGLIPSKRDAFERMVKIFISKNRMEDASKIIEESGGQLPEQDSAILYTLVGDGYYEYKNFEKALYSYQLADGMDSNHLPASLGMAKSFLQVGQIEKARKLLEEKYEGEMLIEAKLILSYVESLSEVEKAKETLKSVEPGEVWREEFVTWGEILNSVNEDKLFNLAKLSKEYVEQGYPYLAIALLEPEVSKMDEYIDGIYILGKAYYEYGQYQKSIDLLESTSSLGDLNKYIYWVLARDYVLINNINSAFSYYDSAIAYSADTSDSVIYQEYLDILLEDNLTEKALEVMRGAEKIFVGESWIPMYYMYIYSLRSDSEKFSYYMNKIEYEELEPFQKADYLYSQGDFLIKSKKLEEAQKVVDVYWDLDQFDPRYNLLVARLKFENGDIEQAQEYAKKCLEYDLNGIVSKEAQSLLAQID</sequence>
<feature type="repeat" description="TPR" evidence="1">
    <location>
        <begin position="104"/>
        <end position="137"/>
    </location>
</feature>
<evidence type="ECO:0008006" key="4">
    <source>
        <dbReference type="Google" id="ProtNLM"/>
    </source>
</evidence>
<accession>A0A847ETQ0</accession>
<dbReference type="PROSITE" id="PS51257">
    <property type="entry name" value="PROKAR_LIPOPROTEIN"/>
    <property type="match status" value="1"/>
</dbReference>
<evidence type="ECO:0000313" key="3">
    <source>
        <dbReference type="Proteomes" id="UP000554004"/>
    </source>
</evidence>
<dbReference type="InterPro" id="IPR019734">
    <property type="entry name" value="TPR_rpt"/>
</dbReference>
<dbReference type="Gene3D" id="1.25.40.10">
    <property type="entry name" value="Tetratricopeptide repeat domain"/>
    <property type="match status" value="3"/>
</dbReference>
<dbReference type="EMBL" id="JAAZAL010000101">
    <property type="protein sequence ID" value="NLE31160.1"/>
    <property type="molecule type" value="Genomic_DNA"/>
</dbReference>
<dbReference type="Proteomes" id="UP000554004">
    <property type="component" value="Unassembled WGS sequence"/>
</dbReference>
<keyword evidence="1" id="KW-0802">TPR repeat</keyword>
<name>A0A847ETQ0_9BACT</name>
<comment type="caution">
    <text evidence="2">The sequence shown here is derived from an EMBL/GenBank/DDBJ whole genome shotgun (WGS) entry which is preliminary data.</text>
</comment>
<proteinExistence type="predicted"/>